<evidence type="ECO:0000313" key="2">
    <source>
        <dbReference type="EMBL" id="UXI68021.1"/>
    </source>
</evidence>
<protein>
    <submittedName>
        <fullName evidence="2">DUF3103 domain-containing protein</fullName>
    </submittedName>
</protein>
<evidence type="ECO:0000313" key="3">
    <source>
        <dbReference type="Proteomes" id="UP001064632"/>
    </source>
</evidence>
<proteinExistence type="predicted"/>
<sequence length="356" mass="38376">MHRLAFAAFISAAAVAGPATAATLDVSDPVAYEAAHRTLVSAFQAEMQSKRNGPSLARQLARHERELPLRELCEGCEGVARSAGVGEAFEPSVWLFQPEESVGGKGRAAPLVAFPPAGNDSQWKTVDAIDASGRWVTLDAHNPPKVPVIVVRINGELSFERQVDLANAALRQAGLQAKAPEAAATRGSGRWTTRLESVRLNDDEEPWISGAAEVYAVTAGVLPGNQPQVQIVDMPYLDHDGTTYYPRQVVLDWANYSYGAANILFYEHDDNTNYQQLVQVLIQAVGQGVSLAGYPVATAIAEIAARIVAAMPAHWFSNDDDYVDALYTVEKTRGETRSGASGNITVSYIPYELPVN</sequence>
<keyword evidence="1" id="KW-0732">Signal</keyword>
<dbReference type="InterPro" id="IPR021452">
    <property type="entry name" value="DUF3103"/>
</dbReference>
<dbReference type="Pfam" id="PF11301">
    <property type="entry name" value="DUF3103"/>
    <property type="match status" value="1"/>
</dbReference>
<feature type="chain" id="PRO_5046722228" evidence="1">
    <location>
        <begin position="22"/>
        <end position="356"/>
    </location>
</feature>
<reference evidence="2" key="1">
    <citation type="submission" date="2022-09" db="EMBL/GenBank/DDBJ databases">
        <title>Tahibacter sp. nov., isolated from a fresh water.</title>
        <authorList>
            <person name="Baek J.H."/>
            <person name="Lee J.K."/>
            <person name="Kim J.M."/>
            <person name="Jeon C.O."/>
        </authorList>
    </citation>
    <scope>NUCLEOTIDE SEQUENCE</scope>
    <source>
        <strain evidence="2">W38</strain>
    </source>
</reference>
<keyword evidence="3" id="KW-1185">Reference proteome</keyword>
<gene>
    <name evidence="2" type="ORF">N4264_25400</name>
</gene>
<evidence type="ECO:0000256" key="1">
    <source>
        <dbReference type="SAM" id="SignalP"/>
    </source>
</evidence>
<feature type="signal peptide" evidence="1">
    <location>
        <begin position="1"/>
        <end position="21"/>
    </location>
</feature>
<organism evidence="2 3">
    <name type="scientific">Tahibacter amnicola</name>
    <dbReference type="NCBI Taxonomy" id="2976241"/>
    <lineage>
        <taxon>Bacteria</taxon>
        <taxon>Pseudomonadati</taxon>
        <taxon>Pseudomonadota</taxon>
        <taxon>Gammaproteobacteria</taxon>
        <taxon>Lysobacterales</taxon>
        <taxon>Rhodanobacteraceae</taxon>
        <taxon>Tahibacter</taxon>
    </lineage>
</organism>
<dbReference type="Proteomes" id="UP001064632">
    <property type="component" value="Chromosome"/>
</dbReference>
<accession>A0ABY6BHF8</accession>
<dbReference type="RefSeq" id="WP_261694988.1">
    <property type="nucleotide sequence ID" value="NZ_CP104694.1"/>
</dbReference>
<dbReference type="EMBL" id="CP104694">
    <property type="protein sequence ID" value="UXI68021.1"/>
    <property type="molecule type" value="Genomic_DNA"/>
</dbReference>
<name>A0ABY6BHF8_9GAMM</name>